<gene>
    <name evidence="2" type="ORF">GCM10022295_81260</name>
</gene>
<feature type="region of interest" description="Disordered" evidence="1">
    <location>
        <begin position="14"/>
        <end position="39"/>
    </location>
</feature>
<evidence type="ECO:0000313" key="2">
    <source>
        <dbReference type="EMBL" id="GAA3587507.1"/>
    </source>
</evidence>
<keyword evidence="3" id="KW-1185">Reference proteome</keyword>
<sequence length="62" mass="6912">MKLDVEIPQRVARAGEQLSDSRRRVQSHPPIGGAPSDLGMTFRQHSERTATRFTSCTVHPPN</sequence>
<reference evidence="3" key="1">
    <citation type="journal article" date="2019" name="Int. J. Syst. Evol. Microbiol.">
        <title>The Global Catalogue of Microorganisms (GCM) 10K type strain sequencing project: providing services to taxonomists for standard genome sequencing and annotation.</title>
        <authorList>
            <consortium name="The Broad Institute Genomics Platform"/>
            <consortium name="The Broad Institute Genome Sequencing Center for Infectious Disease"/>
            <person name="Wu L."/>
            <person name="Ma J."/>
        </authorList>
    </citation>
    <scope>NUCLEOTIDE SEQUENCE [LARGE SCALE GENOMIC DNA]</scope>
    <source>
        <strain evidence="3">JCM 17656</strain>
    </source>
</reference>
<name>A0ABP6YSD1_9ACTN</name>
<evidence type="ECO:0000313" key="3">
    <source>
        <dbReference type="Proteomes" id="UP001500707"/>
    </source>
</evidence>
<comment type="caution">
    <text evidence="2">The sequence shown here is derived from an EMBL/GenBank/DDBJ whole genome shotgun (WGS) entry which is preliminary data.</text>
</comment>
<protein>
    <submittedName>
        <fullName evidence="2">Uncharacterized protein</fullName>
    </submittedName>
</protein>
<accession>A0ABP6YSD1</accession>
<proteinExistence type="predicted"/>
<evidence type="ECO:0000256" key="1">
    <source>
        <dbReference type="SAM" id="MobiDB-lite"/>
    </source>
</evidence>
<dbReference type="EMBL" id="BAABCE010000023">
    <property type="protein sequence ID" value="GAA3587507.1"/>
    <property type="molecule type" value="Genomic_DNA"/>
</dbReference>
<dbReference type="Proteomes" id="UP001500707">
    <property type="component" value="Unassembled WGS sequence"/>
</dbReference>
<organism evidence="2 3">
    <name type="scientific">Streptomyces osmaniensis</name>
    <dbReference type="NCBI Taxonomy" id="593134"/>
    <lineage>
        <taxon>Bacteria</taxon>
        <taxon>Bacillati</taxon>
        <taxon>Actinomycetota</taxon>
        <taxon>Actinomycetes</taxon>
        <taxon>Kitasatosporales</taxon>
        <taxon>Streptomycetaceae</taxon>
        <taxon>Streptomyces</taxon>
    </lineage>
</organism>